<proteinExistence type="predicted"/>
<evidence type="ECO:0000313" key="3">
    <source>
        <dbReference type="Proteomes" id="UP001175271"/>
    </source>
</evidence>
<feature type="signal peptide" evidence="1">
    <location>
        <begin position="1"/>
        <end position="21"/>
    </location>
</feature>
<comment type="caution">
    <text evidence="2">The sequence shown here is derived from an EMBL/GenBank/DDBJ whole genome shotgun (WGS) entry which is preliminary data.</text>
</comment>
<reference evidence="2" key="1">
    <citation type="submission" date="2023-06" db="EMBL/GenBank/DDBJ databases">
        <title>Genomic analysis of the entomopathogenic nematode Steinernema hermaphroditum.</title>
        <authorList>
            <person name="Schwarz E.M."/>
            <person name="Heppert J.K."/>
            <person name="Baniya A."/>
            <person name="Schwartz H.T."/>
            <person name="Tan C.-H."/>
            <person name="Antoshechkin I."/>
            <person name="Sternberg P.W."/>
            <person name="Goodrich-Blair H."/>
            <person name="Dillman A.R."/>
        </authorList>
    </citation>
    <scope>NUCLEOTIDE SEQUENCE</scope>
    <source>
        <strain evidence="2">PS9179</strain>
        <tissue evidence="2">Whole animal</tissue>
    </source>
</reference>
<evidence type="ECO:0000256" key="1">
    <source>
        <dbReference type="SAM" id="SignalP"/>
    </source>
</evidence>
<sequence length="253" mass="28899">MRTPAALRLLVLILYSSTVTSHVPTCVLRCKDEHMLKSANMHLESEWSQDFAFPLVSLLKSNGSVSAATQRLVDICSSNMQFSACLRQCPESVERNIIATGLQPWIDLCQHMDDLQSELPCWKEHIRELANTCELETFEVRKSMEILSRNASISAVAQICRFMEELSYCTVREYSKRCGENTYRIVMNLFSSARSTFTKMLTMKWNDLPDTCVRQPENSTMMERRLSTRDSSSASQSFLHFALLICSLLLIKT</sequence>
<dbReference type="EMBL" id="JAUCMV010000005">
    <property type="protein sequence ID" value="KAK0393655.1"/>
    <property type="molecule type" value="Genomic_DNA"/>
</dbReference>
<dbReference type="Proteomes" id="UP001175271">
    <property type="component" value="Unassembled WGS sequence"/>
</dbReference>
<keyword evidence="3" id="KW-1185">Reference proteome</keyword>
<dbReference type="AlphaFoldDB" id="A0AA39GU78"/>
<gene>
    <name evidence="2" type="ORF">QR680_000336</name>
</gene>
<feature type="chain" id="PRO_5041214938" description="Chondroitin proteoglycan 4 domain-containing protein" evidence="1">
    <location>
        <begin position="22"/>
        <end position="253"/>
    </location>
</feature>
<keyword evidence="1" id="KW-0732">Signal</keyword>
<evidence type="ECO:0008006" key="4">
    <source>
        <dbReference type="Google" id="ProtNLM"/>
    </source>
</evidence>
<evidence type="ECO:0000313" key="2">
    <source>
        <dbReference type="EMBL" id="KAK0393655.1"/>
    </source>
</evidence>
<accession>A0AA39GU78</accession>
<protein>
    <recommendedName>
        <fullName evidence="4">Chondroitin proteoglycan 4 domain-containing protein</fullName>
    </recommendedName>
</protein>
<name>A0AA39GU78_9BILA</name>
<organism evidence="2 3">
    <name type="scientific">Steinernema hermaphroditum</name>
    <dbReference type="NCBI Taxonomy" id="289476"/>
    <lineage>
        <taxon>Eukaryota</taxon>
        <taxon>Metazoa</taxon>
        <taxon>Ecdysozoa</taxon>
        <taxon>Nematoda</taxon>
        <taxon>Chromadorea</taxon>
        <taxon>Rhabditida</taxon>
        <taxon>Tylenchina</taxon>
        <taxon>Panagrolaimomorpha</taxon>
        <taxon>Strongyloidoidea</taxon>
        <taxon>Steinernematidae</taxon>
        <taxon>Steinernema</taxon>
    </lineage>
</organism>